<dbReference type="RefSeq" id="WP_271025156.1">
    <property type="nucleotide sequence ID" value="NZ_JAQIEY010000207.1"/>
</dbReference>
<evidence type="ECO:0000313" key="3">
    <source>
        <dbReference type="Proteomes" id="UP001210502"/>
    </source>
</evidence>
<evidence type="ECO:0000313" key="2">
    <source>
        <dbReference type="EMBL" id="MDA3768871.1"/>
    </source>
</evidence>
<protein>
    <submittedName>
        <fullName evidence="2">IS3 family transposase</fullName>
    </submittedName>
</protein>
<dbReference type="GO" id="GO:0003676">
    <property type="term" value="F:nucleic acid binding"/>
    <property type="evidence" value="ECO:0007669"/>
    <property type="project" value="InterPro"/>
</dbReference>
<dbReference type="Pfam" id="PF13333">
    <property type="entry name" value="rve_2"/>
    <property type="match status" value="1"/>
</dbReference>
<dbReference type="GO" id="GO:0015074">
    <property type="term" value="P:DNA integration"/>
    <property type="evidence" value="ECO:0007669"/>
    <property type="project" value="InterPro"/>
</dbReference>
<gene>
    <name evidence="2" type="ORF">PF586_11085</name>
</gene>
<dbReference type="Proteomes" id="UP001210502">
    <property type="component" value="Unassembled WGS sequence"/>
</dbReference>
<dbReference type="AlphaFoldDB" id="A0AAW5YY89"/>
<name>A0AAW5YY89_9LACO</name>
<dbReference type="InterPro" id="IPR012337">
    <property type="entry name" value="RNaseH-like_sf"/>
</dbReference>
<accession>A0AAW5YY89</accession>
<organism evidence="2 3">
    <name type="scientific">Lactobacillus delbrueckii</name>
    <dbReference type="NCBI Taxonomy" id="1584"/>
    <lineage>
        <taxon>Bacteria</taxon>
        <taxon>Bacillati</taxon>
        <taxon>Bacillota</taxon>
        <taxon>Bacilli</taxon>
        <taxon>Lactobacillales</taxon>
        <taxon>Lactobacillaceae</taxon>
        <taxon>Lactobacillus</taxon>
    </lineage>
</organism>
<feature type="non-terminal residue" evidence="2">
    <location>
        <position position="77"/>
    </location>
</feature>
<evidence type="ECO:0000259" key="1">
    <source>
        <dbReference type="PROSITE" id="PS50994"/>
    </source>
</evidence>
<sequence length="77" mass="8920">DAFEKHPALNGLIFHSDRGWQYQHQAYQAALANRGIDQSMSRLGNSLDDGLMEGFFGILKREMFYGQEHKYKDLNEL</sequence>
<dbReference type="InterPro" id="IPR001584">
    <property type="entry name" value="Integrase_cat-core"/>
</dbReference>
<dbReference type="InterPro" id="IPR036397">
    <property type="entry name" value="RNaseH_sf"/>
</dbReference>
<dbReference type="Gene3D" id="3.30.420.10">
    <property type="entry name" value="Ribonuclease H-like superfamily/Ribonuclease H"/>
    <property type="match status" value="1"/>
</dbReference>
<feature type="domain" description="Integrase catalytic" evidence="1">
    <location>
        <begin position="1"/>
        <end position="77"/>
    </location>
</feature>
<dbReference type="PANTHER" id="PTHR46889:SF4">
    <property type="entry name" value="TRANSPOSASE INSO FOR INSERTION SEQUENCE ELEMENT IS911B-RELATED"/>
    <property type="match status" value="1"/>
</dbReference>
<reference evidence="2" key="1">
    <citation type="submission" date="2023-01" db="EMBL/GenBank/DDBJ databases">
        <title>Sequencing of the bacterial strains from artisanal fermented milk Matsoni.</title>
        <authorList>
            <person name="Rozman V."/>
            <person name="Accetto T."/>
            <person name="Bogovic Matijasic B."/>
        </authorList>
    </citation>
    <scope>NUCLEOTIDE SEQUENCE</scope>
    <source>
        <strain evidence="2">Lbl333</strain>
    </source>
</reference>
<proteinExistence type="predicted"/>
<dbReference type="InterPro" id="IPR050900">
    <property type="entry name" value="Transposase_IS3/IS150/IS904"/>
</dbReference>
<dbReference type="Pfam" id="PF00665">
    <property type="entry name" value="rve"/>
    <property type="match status" value="1"/>
</dbReference>
<comment type="caution">
    <text evidence="2">The sequence shown here is derived from an EMBL/GenBank/DDBJ whole genome shotgun (WGS) entry which is preliminary data.</text>
</comment>
<dbReference type="PROSITE" id="PS50994">
    <property type="entry name" value="INTEGRASE"/>
    <property type="match status" value="1"/>
</dbReference>
<dbReference type="PANTHER" id="PTHR46889">
    <property type="entry name" value="TRANSPOSASE INSF FOR INSERTION SEQUENCE IS3B-RELATED"/>
    <property type="match status" value="1"/>
</dbReference>
<dbReference type="EMBL" id="JAQIEY010000207">
    <property type="protein sequence ID" value="MDA3768871.1"/>
    <property type="molecule type" value="Genomic_DNA"/>
</dbReference>
<feature type="non-terminal residue" evidence="2">
    <location>
        <position position="1"/>
    </location>
</feature>
<dbReference type="SUPFAM" id="SSF53098">
    <property type="entry name" value="Ribonuclease H-like"/>
    <property type="match status" value="1"/>
</dbReference>